<sequence length="105" mass="11455">MASSLRERNREFAVLRALGNRPNQVVGLALLEGIIISLAGGLIGIISGLVFGYHILAGLDANEYLFPGQIVFIQLIISPLISLAAAWIPSIWISRRNLLKALYLE</sequence>
<feature type="domain" description="ABC3 transporter permease C-terminal" evidence="8">
    <location>
        <begin position="3"/>
        <end position="96"/>
    </location>
</feature>
<name>A0A7W2ARE9_9BACL</name>
<proteinExistence type="inferred from homology"/>
<keyword evidence="4 7" id="KW-1133">Transmembrane helix</keyword>
<dbReference type="Proteomes" id="UP000538292">
    <property type="component" value="Unassembled WGS sequence"/>
</dbReference>
<comment type="subcellular location">
    <subcellularLocation>
        <location evidence="1">Cell membrane</location>
        <topology evidence="1">Multi-pass membrane protein</topology>
    </subcellularLocation>
</comment>
<protein>
    <submittedName>
        <fullName evidence="9">FtsX-like permease family protein</fullName>
    </submittedName>
</protein>
<evidence type="ECO:0000259" key="8">
    <source>
        <dbReference type="Pfam" id="PF02687"/>
    </source>
</evidence>
<evidence type="ECO:0000313" key="10">
    <source>
        <dbReference type="Proteomes" id="UP000538292"/>
    </source>
</evidence>
<evidence type="ECO:0000256" key="3">
    <source>
        <dbReference type="ARBA" id="ARBA00022692"/>
    </source>
</evidence>
<evidence type="ECO:0000256" key="5">
    <source>
        <dbReference type="ARBA" id="ARBA00023136"/>
    </source>
</evidence>
<feature type="transmembrane region" description="Helical" evidence="7">
    <location>
        <begin position="71"/>
        <end position="93"/>
    </location>
</feature>
<dbReference type="GO" id="GO:0005886">
    <property type="term" value="C:plasma membrane"/>
    <property type="evidence" value="ECO:0007669"/>
    <property type="project" value="UniProtKB-SubCell"/>
</dbReference>
<keyword evidence="5 7" id="KW-0472">Membrane</keyword>
<evidence type="ECO:0000256" key="7">
    <source>
        <dbReference type="SAM" id="Phobius"/>
    </source>
</evidence>
<accession>A0A7W2ARE9</accession>
<gene>
    <name evidence="9" type="ORF">H2C83_03820</name>
</gene>
<dbReference type="PANTHER" id="PTHR30572">
    <property type="entry name" value="MEMBRANE COMPONENT OF TRANSPORTER-RELATED"/>
    <property type="match status" value="1"/>
</dbReference>
<dbReference type="InterPro" id="IPR003838">
    <property type="entry name" value="ABC3_permease_C"/>
</dbReference>
<evidence type="ECO:0000256" key="2">
    <source>
        <dbReference type="ARBA" id="ARBA00022475"/>
    </source>
</evidence>
<keyword evidence="2" id="KW-1003">Cell membrane</keyword>
<dbReference type="GO" id="GO:0022857">
    <property type="term" value="F:transmembrane transporter activity"/>
    <property type="evidence" value="ECO:0007669"/>
    <property type="project" value="TreeGrafter"/>
</dbReference>
<organism evidence="9 10">
    <name type="scientific">Thermoactinomyces mirandus</name>
    <dbReference type="NCBI Taxonomy" id="2756294"/>
    <lineage>
        <taxon>Bacteria</taxon>
        <taxon>Bacillati</taxon>
        <taxon>Bacillota</taxon>
        <taxon>Bacilli</taxon>
        <taxon>Bacillales</taxon>
        <taxon>Thermoactinomycetaceae</taxon>
        <taxon>Thermoactinomyces</taxon>
    </lineage>
</organism>
<evidence type="ECO:0000313" key="9">
    <source>
        <dbReference type="EMBL" id="MBA4601461.1"/>
    </source>
</evidence>
<comment type="similarity">
    <text evidence="6">Belongs to the ABC-4 integral membrane protein family.</text>
</comment>
<evidence type="ECO:0000256" key="6">
    <source>
        <dbReference type="ARBA" id="ARBA00038076"/>
    </source>
</evidence>
<dbReference type="InterPro" id="IPR050250">
    <property type="entry name" value="Macrolide_Exporter_MacB"/>
</dbReference>
<dbReference type="Pfam" id="PF02687">
    <property type="entry name" value="FtsX"/>
    <property type="match status" value="1"/>
</dbReference>
<keyword evidence="10" id="KW-1185">Reference proteome</keyword>
<dbReference type="AlphaFoldDB" id="A0A7W2ARE9"/>
<evidence type="ECO:0000256" key="4">
    <source>
        <dbReference type="ARBA" id="ARBA00022989"/>
    </source>
</evidence>
<evidence type="ECO:0000256" key="1">
    <source>
        <dbReference type="ARBA" id="ARBA00004651"/>
    </source>
</evidence>
<comment type="caution">
    <text evidence="9">The sequence shown here is derived from an EMBL/GenBank/DDBJ whole genome shotgun (WGS) entry which is preliminary data.</text>
</comment>
<reference evidence="9 10" key="1">
    <citation type="submission" date="2020-07" db="EMBL/GenBank/DDBJ databases">
        <title>Thermoactinomyces phylogeny.</title>
        <authorList>
            <person name="Dunlap C."/>
        </authorList>
    </citation>
    <scope>NUCLEOTIDE SEQUENCE [LARGE SCALE GENOMIC DNA]</scope>
    <source>
        <strain evidence="9 10">AMNI-1</strain>
    </source>
</reference>
<feature type="transmembrane region" description="Helical" evidence="7">
    <location>
        <begin position="25"/>
        <end position="51"/>
    </location>
</feature>
<dbReference type="PANTHER" id="PTHR30572:SF4">
    <property type="entry name" value="ABC TRANSPORTER PERMEASE YTRF"/>
    <property type="match status" value="1"/>
</dbReference>
<dbReference type="EMBL" id="JACEOL010000009">
    <property type="protein sequence ID" value="MBA4601461.1"/>
    <property type="molecule type" value="Genomic_DNA"/>
</dbReference>
<keyword evidence="3 7" id="KW-0812">Transmembrane</keyword>